<evidence type="ECO:0000256" key="1">
    <source>
        <dbReference type="ARBA" id="ARBA00005953"/>
    </source>
</evidence>
<keyword evidence="2" id="KW-0378">Hydrolase</keyword>
<organism evidence="3 4">
    <name type="scientific">Neptunitalea chrysea</name>
    <dbReference type="NCBI Taxonomy" id="1647581"/>
    <lineage>
        <taxon>Bacteria</taxon>
        <taxon>Pseudomonadati</taxon>
        <taxon>Bacteroidota</taxon>
        <taxon>Flavobacteriia</taxon>
        <taxon>Flavobacteriales</taxon>
        <taxon>Flavobacteriaceae</taxon>
        <taxon>Neptunitalea</taxon>
    </lineage>
</organism>
<dbReference type="Proteomes" id="UP001143545">
    <property type="component" value="Unassembled WGS sequence"/>
</dbReference>
<dbReference type="Pfam" id="PF13279">
    <property type="entry name" value="4HBT_2"/>
    <property type="match status" value="1"/>
</dbReference>
<evidence type="ECO:0000256" key="2">
    <source>
        <dbReference type="ARBA" id="ARBA00022801"/>
    </source>
</evidence>
<dbReference type="AlphaFoldDB" id="A0A9W6EV29"/>
<comment type="similarity">
    <text evidence="1">Belongs to the 4-hydroxybenzoyl-CoA thioesterase family.</text>
</comment>
<reference evidence="3" key="1">
    <citation type="submission" date="2022-07" db="EMBL/GenBank/DDBJ databases">
        <title>Taxonomy of Novel Oxalotrophic and Methylotrophic Bacteria.</title>
        <authorList>
            <person name="Sahin N."/>
            <person name="Tani A."/>
        </authorList>
    </citation>
    <scope>NUCLEOTIDE SEQUENCE</scope>
    <source>
        <strain evidence="3">AM327</strain>
    </source>
</reference>
<dbReference type="SUPFAM" id="SSF54637">
    <property type="entry name" value="Thioesterase/thiol ester dehydrase-isomerase"/>
    <property type="match status" value="1"/>
</dbReference>
<dbReference type="GO" id="GO:0047617">
    <property type="term" value="F:fatty acyl-CoA hydrolase activity"/>
    <property type="evidence" value="ECO:0007669"/>
    <property type="project" value="TreeGrafter"/>
</dbReference>
<comment type="caution">
    <text evidence="3">The sequence shown here is derived from an EMBL/GenBank/DDBJ whole genome shotgun (WGS) entry which is preliminary data.</text>
</comment>
<sequence length="127" mass="14964">MNVFEHTKIVSKEDTDNLNHANNVRYVQWIQEMAQGHWEAVAPKSFSESYIWVVAAHHIYYKGESFEGDELVLRTFIEKNQGVLSHRKVEIYKQDKLILTATTEWCLINSKTKRPTRIPEEIDKLFL</sequence>
<protein>
    <submittedName>
        <fullName evidence="3">Thioesterase</fullName>
    </submittedName>
</protein>
<keyword evidence="4" id="KW-1185">Reference proteome</keyword>
<gene>
    <name evidence="3" type="ORF">NBRC110019_14710</name>
</gene>
<evidence type="ECO:0000313" key="3">
    <source>
        <dbReference type="EMBL" id="GLB52431.1"/>
    </source>
</evidence>
<dbReference type="InterPro" id="IPR029069">
    <property type="entry name" value="HotDog_dom_sf"/>
</dbReference>
<dbReference type="PANTHER" id="PTHR31793:SF27">
    <property type="entry name" value="NOVEL THIOESTERASE SUPERFAMILY DOMAIN AND SAPOSIN A-TYPE DOMAIN CONTAINING PROTEIN (0610012H03RIK)"/>
    <property type="match status" value="1"/>
</dbReference>
<proteinExistence type="inferred from homology"/>
<name>A0A9W6EV29_9FLAO</name>
<dbReference type="CDD" id="cd00586">
    <property type="entry name" value="4HBT"/>
    <property type="match status" value="1"/>
</dbReference>
<dbReference type="PANTHER" id="PTHR31793">
    <property type="entry name" value="4-HYDROXYBENZOYL-COA THIOESTERASE FAMILY MEMBER"/>
    <property type="match status" value="1"/>
</dbReference>
<evidence type="ECO:0000313" key="4">
    <source>
        <dbReference type="Proteomes" id="UP001143545"/>
    </source>
</evidence>
<dbReference type="InterPro" id="IPR050563">
    <property type="entry name" value="4-hydroxybenzoyl-CoA_TE"/>
</dbReference>
<dbReference type="EMBL" id="BRVP01000008">
    <property type="protein sequence ID" value="GLB52431.1"/>
    <property type="molecule type" value="Genomic_DNA"/>
</dbReference>
<dbReference type="Gene3D" id="3.10.129.10">
    <property type="entry name" value="Hotdog Thioesterase"/>
    <property type="match status" value="1"/>
</dbReference>
<accession>A0A9W6EV29</accession>
<dbReference type="RefSeq" id="WP_281753690.1">
    <property type="nucleotide sequence ID" value="NZ_BRVP01000008.1"/>
</dbReference>